<comment type="catalytic activity">
    <reaction evidence="1 5">
        <text>uridine(55) in tRNA = pseudouridine(55) in tRNA</text>
        <dbReference type="Rhea" id="RHEA:42532"/>
        <dbReference type="Rhea" id="RHEA-COMP:10101"/>
        <dbReference type="Rhea" id="RHEA-COMP:10102"/>
        <dbReference type="ChEBI" id="CHEBI:65314"/>
        <dbReference type="ChEBI" id="CHEBI:65315"/>
        <dbReference type="EC" id="5.4.99.25"/>
    </reaction>
</comment>
<gene>
    <name evidence="5 7" type="primary">truB</name>
    <name evidence="7" type="ORF">COT69_02945</name>
</gene>
<name>A0A2H0WJ27_UNCKA</name>
<dbReference type="InterPro" id="IPR002501">
    <property type="entry name" value="PsdUridine_synth_N"/>
</dbReference>
<evidence type="ECO:0000256" key="2">
    <source>
        <dbReference type="ARBA" id="ARBA00005642"/>
    </source>
</evidence>
<feature type="domain" description="Pseudouridine synthase II N-terminal" evidence="6">
    <location>
        <begin position="21"/>
        <end position="190"/>
    </location>
</feature>
<evidence type="ECO:0000256" key="1">
    <source>
        <dbReference type="ARBA" id="ARBA00000385"/>
    </source>
</evidence>
<comment type="similarity">
    <text evidence="2 5">Belongs to the pseudouridine synthase TruB family. Type 1 subfamily.</text>
</comment>
<dbReference type="AlphaFoldDB" id="A0A2H0WJ27"/>
<evidence type="ECO:0000259" key="6">
    <source>
        <dbReference type="Pfam" id="PF01509"/>
    </source>
</evidence>
<dbReference type="Proteomes" id="UP000230787">
    <property type="component" value="Unassembled WGS sequence"/>
</dbReference>
<dbReference type="GO" id="GO:0160148">
    <property type="term" value="F:tRNA pseudouridine(55) synthase activity"/>
    <property type="evidence" value="ECO:0007669"/>
    <property type="project" value="UniProtKB-EC"/>
</dbReference>
<organism evidence="7 8">
    <name type="scientific">candidate division WWE3 bacterium CG09_land_8_20_14_0_10_39_24</name>
    <dbReference type="NCBI Taxonomy" id="1975088"/>
    <lineage>
        <taxon>Bacteria</taxon>
        <taxon>Katanobacteria</taxon>
    </lineage>
</organism>
<accession>A0A2H0WJ27</accession>
<protein>
    <recommendedName>
        <fullName evidence="5">tRNA pseudouridine synthase B</fullName>
        <ecNumber evidence="5">5.4.99.25</ecNumber>
    </recommendedName>
    <alternativeName>
        <fullName evidence="5">tRNA pseudouridine(55) synthase</fullName>
        <shortName evidence="5">Psi55 synthase</shortName>
    </alternativeName>
    <alternativeName>
        <fullName evidence="5">tRNA pseudouridylate synthase</fullName>
    </alternativeName>
    <alternativeName>
        <fullName evidence="5">tRNA-uridine isomerase</fullName>
    </alternativeName>
</protein>
<proteinExistence type="inferred from homology"/>
<comment type="function">
    <text evidence="5">Responsible for synthesis of pseudouridine from uracil-55 in the psi GC loop of transfer RNAs.</text>
</comment>
<dbReference type="EC" id="5.4.99.25" evidence="5"/>
<keyword evidence="4 5" id="KW-0413">Isomerase</keyword>
<evidence type="ECO:0000256" key="3">
    <source>
        <dbReference type="ARBA" id="ARBA00022694"/>
    </source>
</evidence>
<evidence type="ECO:0000313" key="7">
    <source>
        <dbReference type="EMBL" id="PIS12683.1"/>
    </source>
</evidence>
<dbReference type="EMBL" id="PEZN01000040">
    <property type="protein sequence ID" value="PIS12683.1"/>
    <property type="molecule type" value="Genomic_DNA"/>
</dbReference>
<dbReference type="PANTHER" id="PTHR13767">
    <property type="entry name" value="TRNA-PSEUDOURIDINE SYNTHASE"/>
    <property type="match status" value="1"/>
</dbReference>
<dbReference type="SUPFAM" id="SSF55120">
    <property type="entry name" value="Pseudouridine synthase"/>
    <property type="match status" value="1"/>
</dbReference>
<dbReference type="CDD" id="cd02573">
    <property type="entry name" value="PseudoU_synth_EcTruB"/>
    <property type="match status" value="1"/>
</dbReference>
<evidence type="ECO:0000256" key="5">
    <source>
        <dbReference type="HAMAP-Rule" id="MF_01080"/>
    </source>
</evidence>
<dbReference type="HAMAP" id="MF_01080">
    <property type="entry name" value="TruB_bact"/>
    <property type="match status" value="1"/>
</dbReference>
<dbReference type="Pfam" id="PF01509">
    <property type="entry name" value="TruB_N"/>
    <property type="match status" value="1"/>
</dbReference>
<dbReference type="Gene3D" id="3.30.2350.10">
    <property type="entry name" value="Pseudouridine synthase"/>
    <property type="match status" value="1"/>
</dbReference>
<sequence>MIIPINKSKGATSHDVVDAIRKKLGVKKVGHTGTLDPMAEGVLIILTGEDTKRQSEFMNMEKEYIAEIVFGVESDTYDLDSPNIRFQDKKPTIRNKKEKLIQILKSFVGEVKQEVPPYSAVKIKGKPLYIYARRGLIKTPLPQRKILIKKLELLEIGEIFVLLSRQQYNIKRQKYPYIKIKVICSKGTYIRSLAIDIGKKLGCVAVLSSLTRTRIGAYTLEGCSKYATNCL</sequence>
<dbReference type="NCBIfam" id="TIGR00431">
    <property type="entry name" value="TruB"/>
    <property type="match status" value="1"/>
</dbReference>
<dbReference type="GO" id="GO:0031119">
    <property type="term" value="P:tRNA pseudouridine synthesis"/>
    <property type="evidence" value="ECO:0007669"/>
    <property type="project" value="UniProtKB-UniRule"/>
</dbReference>
<dbReference type="PANTHER" id="PTHR13767:SF2">
    <property type="entry name" value="PSEUDOURIDYLATE SYNTHASE TRUB1"/>
    <property type="match status" value="1"/>
</dbReference>
<evidence type="ECO:0000313" key="8">
    <source>
        <dbReference type="Proteomes" id="UP000230787"/>
    </source>
</evidence>
<evidence type="ECO:0000256" key="4">
    <source>
        <dbReference type="ARBA" id="ARBA00023235"/>
    </source>
</evidence>
<dbReference type="InterPro" id="IPR020103">
    <property type="entry name" value="PsdUridine_synth_cat_dom_sf"/>
</dbReference>
<dbReference type="InterPro" id="IPR014780">
    <property type="entry name" value="tRNA_psdUridine_synth_TruB"/>
</dbReference>
<keyword evidence="3 5" id="KW-0819">tRNA processing</keyword>
<reference evidence="8" key="1">
    <citation type="submission" date="2017-09" db="EMBL/GenBank/DDBJ databases">
        <title>Depth-based differentiation of microbial function through sediment-hosted aquifers and enrichment of novel symbionts in the deep terrestrial subsurface.</title>
        <authorList>
            <person name="Probst A.J."/>
            <person name="Ladd B."/>
            <person name="Jarett J.K."/>
            <person name="Geller-Mcgrath D.E."/>
            <person name="Sieber C.M.K."/>
            <person name="Emerson J.B."/>
            <person name="Anantharaman K."/>
            <person name="Thomas B.C."/>
            <person name="Malmstrom R."/>
            <person name="Stieglmeier M."/>
            <person name="Klingl A."/>
            <person name="Woyke T."/>
            <person name="Ryan C.M."/>
            <person name="Banfield J.F."/>
        </authorList>
    </citation>
    <scope>NUCLEOTIDE SEQUENCE [LARGE SCALE GENOMIC DNA]</scope>
</reference>
<comment type="caution">
    <text evidence="7">The sequence shown here is derived from an EMBL/GenBank/DDBJ whole genome shotgun (WGS) entry which is preliminary data.</text>
</comment>
<dbReference type="GO" id="GO:0003723">
    <property type="term" value="F:RNA binding"/>
    <property type="evidence" value="ECO:0007669"/>
    <property type="project" value="InterPro"/>
</dbReference>
<dbReference type="GO" id="GO:1990481">
    <property type="term" value="P:mRNA pseudouridine synthesis"/>
    <property type="evidence" value="ECO:0007669"/>
    <property type="project" value="TreeGrafter"/>
</dbReference>
<feature type="active site" description="Nucleophile" evidence="5">
    <location>
        <position position="36"/>
    </location>
</feature>